<keyword evidence="7" id="KW-0660">Purine salvage</keyword>
<dbReference type="PANTHER" id="PTHR11409">
    <property type="entry name" value="ADENOSINE DEAMINASE"/>
    <property type="match status" value="1"/>
</dbReference>
<evidence type="ECO:0000256" key="8">
    <source>
        <dbReference type="ARBA" id="ARBA00022801"/>
    </source>
</evidence>
<organism evidence="12 13">
    <name type="scientific">Plasmodiophora brassicae</name>
    <name type="common">Clubroot disease agent</name>
    <dbReference type="NCBI Taxonomy" id="37360"/>
    <lineage>
        <taxon>Eukaryota</taxon>
        <taxon>Sar</taxon>
        <taxon>Rhizaria</taxon>
        <taxon>Endomyxa</taxon>
        <taxon>Phytomyxea</taxon>
        <taxon>Plasmodiophorida</taxon>
        <taxon>Plasmodiophoridae</taxon>
        <taxon>Plasmodiophora</taxon>
    </lineage>
</organism>
<evidence type="ECO:0000256" key="5">
    <source>
        <dbReference type="ARBA" id="ARBA00018099"/>
    </source>
</evidence>
<dbReference type="InterPro" id="IPR006650">
    <property type="entry name" value="A/AMP_deam_AS"/>
</dbReference>
<dbReference type="Gene3D" id="3.20.20.140">
    <property type="entry name" value="Metal-dependent hydrolases"/>
    <property type="match status" value="1"/>
</dbReference>
<evidence type="ECO:0000256" key="1">
    <source>
        <dbReference type="ARBA" id="ARBA00001947"/>
    </source>
</evidence>
<geneLocation type="mitochondrion" evidence="12"/>
<accession>A0A3P3YBT6</accession>
<protein>
    <recommendedName>
        <fullName evidence="5">Adenosine deaminase</fullName>
        <ecNumber evidence="4">3.5.4.4</ecNumber>
    </recommendedName>
</protein>
<dbReference type="EMBL" id="OVEO01000008">
    <property type="protein sequence ID" value="SPQ97614.1"/>
    <property type="molecule type" value="Genomic_DNA"/>
</dbReference>
<dbReference type="UniPathway" id="UPA00606"/>
<evidence type="ECO:0000256" key="10">
    <source>
        <dbReference type="ARBA" id="ARBA00047764"/>
    </source>
</evidence>
<keyword evidence="12" id="KW-0496">Mitochondrion</keyword>
<sequence>MFTATYQLQKGEQATDSDTSSTNIQYSAFATSTETLDVRNGVAMRRQVEAILEEIAALPKVELHRHLDGGIRDQLLFDTARRRNMKLPDAVTCADDLAAYTSAGETCQSLTEFLQTFIFFTPIVRGDRIALRQMALDTCEDLASNNIIYAELRYSPHLLADDNLSASEVVALICDAVREGSARFGIRATTILCAMRHFPEWTSEVVDLAHQFRNNGVVGIDIAGDERHSCLPHRKEFARAKSLGLKITAHASEAGPAHEIVNAVEHLHAERIGHGYHCVHDEAVYKFVRDQRLHLECCVTSSLLTNAVLVPVDQHPVRLFSADGVSFSLSTDDPSVCRTTLNRELQVAAEHVGLSFDDIVRAMVNAAQAAFLPESDRQQLVDTITKHAALAATRILSASPSS</sequence>
<dbReference type="InterPro" id="IPR001365">
    <property type="entry name" value="A_deaminase_dom"/>
</dbReference>
<dbReference type="GO" id="GO:0005829">
    <property type="term" value="C:cytosol"/>
    <property type="evidence" value="ECO:0007669"/>
    <property type="project" value="TreeGrafter"/>
</dbReference>
<dbReference type="GO" id="GO:0046872">
    <property type="term" value="F:metal ion binding"/>
    <property type="evidence" value="ECO:0007669"/>
    <property type="project" value="UniProtKB-KW"/>
</dbReference>
<gene>
    <name evidence="12" type="ORF">PLBR_LOCUS4829</name>
</gene>
<dbReference type="PROSITE" id="PS00485">
    <property type="entry name" value="A_DEAMINASE"/>
    <property type="match status" value="1"/>
</dbReference>
<comment type="pathway">
    <text evidence="2">Purine metabolism; purine nucleoside salvage.</text>
</comment>
<comment type="similarity">
    <text evidence="3">Belongs to the metallo-dependent hydrolases superfamily. Adenosine and AMP deaminases family.</text>
</comment>
<evidence type="ECO:0000256" key="6">
    <source>
        <dbReference type="ARBA" id="ARBA00022723"/>
    </source>
</evidence>
<evidence type="ECO:0000259" key="11">
    <source>
        <dbReference type="Pfam" id="PF00962"/>
    </source>
</evidence>
<comment type="catalytic activity">
    <reaction evidence="10">
        <text>adenosine + H2O + H(+) = inosine + NH4(+)</text>
        <dbReference type="Rhea" id="RHEA:24408"/>
        <dbReference type="ChEBI" id="CHEBI:15377"/>
        <dbReference type="ChEBI" id="CHEBI:15378"/>
        <dbReference type="ChEBI" id="CHEBI:16335"/>
        <dbReference type="ChEBI" id="CHEBI:17596"/>
        <dbReference type="ChEBI" id="CHEBI:28938"/>
        <dbReference type="EC" id="3.5.4.4"/>
    </reaction>
</comment>
<comment type="cofactor">
    <cofactor evidence="1">
        <name>Zn(2+)</name>
        <dbReference type="ChEBI" id="CHEBI:29105"/>
    </cofactor>
</comment>
<name>A0A3P3YBT6_PLABS</name>
<dbReference type="GO" id="GO:0060169">
    <property type="term" value="P:negative regulation of adenosine receptor signaling pathway"/>
    <property type="evidence" value="ECO:0007669"/>
    <property type="project" value="TreeGrafter"/>
</dbReference>
<keyword evidence="8" id="KW-0378">Hydrolase</keyword>
<dbReference type="GO" id="GO:0046103">
    <property type="term" value="P:inosine biosynthetic process"/>
    <property type="evidence" value="ECO:0007669"/>
    <property type="project" value="TreeGrafter"/>
</dbReference>
<evidence type="ECO:0000313" key="13">
    <source>
        <dbReference type="Proteomes" id="UP000290189"/>
    </source>
</evidence>
<dbReference type="Proteomes" id="UP000290189">
    <property type="component" value="Unassembled WGS sequence"/>
</dbReference>
<dbReference type="InterPro" id="IPR006330">
    <property type="entry name" value="Ado/ade_deaminase"/>
</dbReference>
<dbReference type="PANTHER" id="PTHR11409:SF43">
    <property type="entry name" value="ADENOSINE DEAMINASE"/>
    <property type="match status" value="1"/>
</dbReference>
<dbReference type="GO" id="GO:0009168">
    <property type="term" value="P:purine ribonucleoside monophosphate biosynthetic process"/>
    <property type="evidence" value="ECO:0007669"/>
    <property type="project" value="InterPro"/>
</dbReference>
<dbReference type="InterPro" id="IPR032466">
    <property type="entry name" value="Metal_Hydrolase"/>
</dbReference>
<keyword evidence="9" id="KW-0862">Zinc</keyword>
<dbReference type="GO" id="GO:0009897">
    <property type="term" value="C:external side of plasma membrane"/>
    <property type="evidence" value="ECO:0007669"/>
    <property type="project" value="TreeGrafter"/>
</dbReference>
<dbReference type="GO" id="GO:0004000">
    <property type="term" value="F:adenosine deaminase activity"/>
    <property type="evidence" value="ECO:0007669"/>
    <property type="project" value="TreeGrafter"/>
</dbReference>
<dbReference type="SUPFAM" id="SSF51556">
    <property type="entry name" value="Metallo-dependent hydrolases"/>
    <property type="match status" value="1"/>
</dbReference>
<dbReference type="EC" id="3.5.4.4" evidence="4"/>
<dbReference type="GO" id="GO:0006166">
    <property type="term" value="P:purine ribonucleoside salvage"/>
    <property type="evidence" value="ECO:0007669"/>
    <property type="project" value="UniProtKB-KW"/>
</dbReference>
<proteinExistence type="inferred from homology"/>
<reference evidence="12 13" key="1">
    <citation type="submission" date="2018-03" db="EMBL/GenBank/DDBJ databases">
        <authorList>
            <person name="Fogelqvist J."/>
        </authorList>
    </citation>
    <scope>NUCLEOTIDE SEQUENCE [LARGE SCALE GENOMIC DNA]</scope>
</reference>
<evidence type="ECO:0000256" key="3">
    <source>
        <dbReference type="ARBA" id="ARBA00006676"/>
    </source>
</evidence>
<feature type="domain" description="Adenosine deaminase" evidence="11">
    <location>
        <begin position="59"/>
        <end position="386"/>
    </location>
</feature>
<dbReference type="GO" id="GO:0043103">
    <property type="term" value="P:hypoxanthine salvage"/>
    <property type="evidence" value="ECO:0007669"/>
    <property type="project" value="TreeGrafter"/>
</dbReference>
<evidence type="ECO:0000256" key="2">
    <source>
        <dbReference type="ARBA" id="ARBA00005058"/>
    </source>
</evidence>
<evidence type="ECO:0000256" key="7">
    <source>
        <dbReference type="ARBA" id="ARBA00022726"/>
    </source>
</evidence>
<evidence type="ECO:0000313" key="12">
    <source>
        <dbReference type="EMBL" id="SPQ97614.1"/>
    </source>
</evidence>
<dbReference type="NCBIfam" id="TIGR01430">
    <property type="entry name" value="aden_deam"/>
    <property type="match status" value="1"/>
</dbReference>
<dbReference type="Pfam" id="PF00962">
    <property type="entry name" value="A_deaminase"/>
    <property type="match status" value="1"/>
</dbReference>
<dbReference type="GO" id="GO:0006154">
    <property type="term" value="P:adenosine catabolic process"/>
    <property type="evidence" value="ECO:0007669"/>
    <property type="project" value="TreeGrafter"/>
</dbReference>
<evidence type="ECO:0000256" key="9">
    <source>
        <dbReference type="ARBA" id="ARBA00022833"/>
    </source>
</evidence>
<dbReference type="AlphaFoldDB" id="A0A3P3YBT6"/>
<evidence type="ECO:0000256" key="4">
    <source>
        <dbReference type="ARBA" id="ARBA00012784"/>
    </source>
</evidence>
<keyword evidence="6" id="KW-0479">Metal-binding</keyword>